<dbReference type="AlphaFoldDB" id="A0A1G9PXU0"/>
<keyword evidence="1" id="KW-1133">Transmembrane helix</keyword>
<reference evidence="3" key="1">
    <citation type="submission" date="2016-10" db="EMBL/GenBank/DDBJ databases">
        <authorList>
            <person name="Varghese N."/>
            <person name="Submissions S."/>
        </authorList>
    </citation>
    <scope>NUCLEOTIDE SEQUENCE [LARGE SCALE GENOMIC DNA]</scope>
    <source>
        <strain evidence="3">CGMCC 1.10119</strain>
    </source>
</reference>
<name>A0A1G9PXU0_9EURY</name>
<protein>
    <recommendedName>
        <fullName evidence="4">Flagellin N-terminal-like domain-containing protein</fullName>
    </recommendedName>
</protein>
<feature type="transmembrane region" description="Helical" evidence="1">
    <location>
        <begin position="20"/>
        <end position="40"/>
    </location>
</feature>
<accession>A0A1G9PXU0</accession>
<keyword evidence="3" id="KW-1185">Reference proteome</keyword>
<dbReference type="STRING" id="660521.SAMN04487949_0592"/>
<dbReference type="Proteomes" id="UP000199451">
    <property type="component" value="Unassembled WGS sequence"/>
</dbReference>
<dbReference type="EMBL" id="FNHL01000001">
    <property type="protein sequence ID" value="SDM03632.1"/>
    <property type="molecule type" value="Genomic_DNA"/>
</dbReference>
<evidence type="ECO:0000256" key="1">
    <source>
        <dbReference type="SAM" id="Phobius"/>
    </source>
</evidence>
<evidence type="ECO:0008006" key="4">
    <source>
        <dbReference type="Google" id="ProtNLM"/>
    </source>
</evidence>
<proteinExistence type="predicted"/>
<organism evidence="2 3">
    <name type="scientific">Halogranum gelatinilyticum</name>
    <dbReference type="NCBI Taxonomy" id="660521"/>
    <lineage>
        <taxon>Archaea</taxon>
        <taxon>Methanobacteriati</taxon>
        <taxon>Methanobacteriota</taxon>
        <taxon>Stenosarchaea group</taxon>
        <taxon>Halobacteria</taxon>
        <taxon>Halobacteriales</taxon>
        <taxon>Haloferacaceae</taxon>
    </lineage>
</organism>
<dbReference type="RefSeq" id="WP_089693915.1">
    <property type="nucleotide sequence ID" value="NZ_FNHL01000001.1"/>
</dbReference>
<evidence type="ECO:0000313" key="3">
    <source>
        <dbReference type="Proteomes" id="UP000199451"/>
    </source>
</evidence>
<keyword evidence="1" id="KW-0812">Transmembrane</keyword>
<gene>
    <name evidence="2" type="ORF">SAMN04487949_0592</name>
</gene>
<sequence length="73" mass="7305">MLSELHADTSGATSVVGTVLMIALVAILGAVILTAAGLLVSGRVNLAEQLTDQILSFAGPTWSVVGSVVLEVG</sequence>
<keyword evidence="1" id="KW-0472">Membrane</keyword>
<evidence type="ECO:0000313" key="2">
    <source>
        <dbReference type="EMBL" id="SDM03632.1"/>
    </source>
</evidence>